<sequence length="283" mass="30561">MTNPLIAARNAFAENHPEQRATFGGREWGYVDTGSGPALLLIPGTLGRGDIFWQQIAALSDRLRVIAVTYPATGGIEEWSGDLAALLDHLGVETASVLGSSLGGYLAQYFAAAHPDRIDRVFAANTLHSANGIDQRMPYALDLDTAPIDDLRAGFGDGLQAWAKTHPQQADLVDLLLQEVGGRIPEAELRTRLKALKTAPELPDLDLPQDQLFTVEADDDPLIPPAMRAAVRARVAPSAAYRFAWGGHFPYVVRPAEYTAMLEQAMDLPVTGPDWGTAGERVL</sequence>
<evidence type="ECO:0000256" key="3">
    <source>
        <dbReference type="ARBA" id="ARBA00022490"/>
    </source>
</evidence>
<evidence type="ECO:0000313" key="6">
    <source>
        <dbReference type="Proteomes" id="UP001595629"/>
    </source>
</evidence>
<evidence type="ECO:0000259" key="4">
    <source>
        <dbReference type="Pfam" id="PF00561"/>
    </source>
</evidence>
<keyword evidence="5" id="KW-0378">Hydrolase</keyword>
<reference evidence="6" key="1">
    <citation type="journal article" date="2019" name="Int. J. Syst. Evol. Microbiol.">
        <title>The Global Catalogue of Microorganisms (GCM) 10K type strain sequencing project: providing services to taxonomists for standard genome sequencing and annotation.</title>
        <authorList>
            <consortium name="The Broad Institute Genomics Platform"/>
            <consortium name="The Broad Institute Genome Sequencing Center for Infectious Disease"/>
            <person name="Wu L."/>
            <person name="Ma J."/>
        </authorList>
    </citation>
    <scope>NUCLEOTIDE SEQUENCE [LARGE SCALE GENOMIC DNA]</scope>
    <source>
        <strain evidence="6">KCTC 42911</strain>
    </source>
</reference>
<keyword evidence="6" id="KW-1185">Reference proteome</keyword>
<dbReference type="InterPro" id="IPR026151">
    <property type="entry name" value="Maspardin"/>
</dbReference>
<dbReference type="RefSeq" id="WP_386735780.1">
    <property type="nucleotide sequence ID" value="NZ_JBHRXI010000010.1"/>
</dbReference>
<name>A0ABV7TII5_9RHOB</name>
<dbReference type="PANTHER" id="PTHR15913:SF0">
    <property type="entry name" value="MASPARDIN"/>
    <property type="match status" value="1"/>
</dbReference>
<dbReference type="GO" id="GO:0016787">
    <property type="term" value="F:hydrolase activity"/>
    <property type="evidence" value="ECO:0007669"/>
    <property type="project" value="UniProtKB-KW"/>
</dbReference>
<evidence type="ECO:0000256" key="1">
    <source>
        <dbReference type="ARBA" id="ARBA00004496"/>
    </source>
</evidence>
<dbReference type="SUPFAM" id="SSF53474">
    <property type="entry name" value="alpha/beta-Hydrolases"/>
    <property type="match status" value="1"/>
</dbReference>
<proteinExistence type="predicted"/>
<organism evidence="5 6">
    <name type="scientific">Lutimaribacter marinistellae</name>
    <dbReference type="NCBI Taxonomy" id="1820329"/>
    <lineage>
        <taxon>Bacteria</taxon>
        <taxon>Pseudomonadati</taxon>
        <taxon>Pseudomonadota</taxon>
        <taxon>Alphaproteobacteria</taxon>
        <taxon>Rhodobacterales</taxon>
        <taxon>Roseobacteraceae</taxon>
        <taxon>Lutimaribacter</taxon>
    </lineage>
</organism>
<dbReference type="PANTHER" id="PTHR15913">
    <property type="entry name" value="ACID CLUSTER PROTEIN 33"/>
    <property type="match status" value="1"/>
</dbReference>
<accession>A0ABV7TII5</accession>
<keyword evidence="3" id="KW-0963">Cytoplasm</keyword>
<evidence type="ECO:0000313" key="5">
    <source>
        <dbReference type="EMBL" id="MFC3614524.1"/>
    </source>
</evidence>
<gene>
    <name evidence="5" type="ORF">ACFORG_12180</name>
</gene>
<dbReference type="InterPro" id="IPR029058">
    <property type="entry name" value="AB_hydrolase_fold"/>
</dbReference>
<protein>
    <recommendedName>
        <fullName evidence="2">Maspardin</fullName>
    </recommendedName>
</protein>
<dbReference type="Proteomes" id="UP001595629">
    <property type="component" value="Unassembled WGS sequence"/>
</dbReference>
<comment type="subcellular location">
    <subcellularLocation>
        <location evidence="1">Cytoplasm</location>
    </subcellularLocation>
</comment>
<dbReference type="InterPro" id="IPR000073">
    <property type="entry name" value="AB_hydrolase_1"/>
</dbReference>
<comment type="caution">
    <text evidence="5">The sequence shown here is derived from an EMBL/GenBank/DDBJ whole genome shotgun (WGS) entry which is preliminary data.</text>
</comment>
<dbReference type="Pfam" id="PF00561">
    <property type="entry name" value="Abhydrolase_1"/>
    <property type="match status" value="1"/>
</dbReference>
<evidence type="ECO:0000256" key="2">
    <source>
        <dbReference type="ARBA" id="ARBA00020148"/>
    </source>
</evidence>
<feature type="domain" description="AB hydrolase-1" evidence="4">
    <location>
        <begin position="37"/>
        <end position="254"/>
    </location>
</feature>
<dbReference type="EMBL" id="JBHRXI010000010">
    <property type="protein sequence ID" value="MFC3614524.1"/>
    <property type="molecule type" value="Genomic_DNA"/>
</dbReference>
<dbReference type="Gene3D" id="3.40.50.1820">
    <property type="entry name" value="alpha/beta hydrolase"/>
    <property type="match status" value="1"/>
</dbReference>